<name>A0A2V3VWM6_9BACI</name>
<evidence type="ECO:0000313" key="11">
    <source>
        <dbReference type="Proteomes" id="UP000247978"/>
    </source>
</evidence>
<dbReference type="EMBL" id="QJJQ01000008">
    <property type="protein sequence ID" value="PXW86322.1"/>
    <property type="molecule type" value="Genomic_DNA"/>
</dbReference>
<dbReference type="AlphaFoldDB" id="A0A2V3VWM6"/>
<dbReference type="Proteomes" id="UP000247978">
    <property type="component" value="Unassembled WGS sequence"/>
</dbReference>
<proteinExistence type="predicted"/>
<keyword evidence="2" id="KW-0227">DNA damage</keyword>
<evidence type="ECO:0000256" key="5">
    <source>
        <dbReference type="ARBA" id="ARBA00023204"/>
    </source>
</evidence>
<feature type="binding site" evidence="9">
    <location>
        <position position="183"/>
    </location>
    <ligand>
        <name>Zn(2+)</name>
        <dbReference type="ChEBI" id="CHEBI:29105"/>
    </ligand>
</feature>
<keyword evidence="1 9" id="KW-0479">Metal-binding</keyword>
<keyword evidence="11" id="KW-1185">Reference proteome</keyword>
<dbReference type="InterPro" id="IPR005019">
    <property type="entry name" value="Adenine_glyco"/>
</dbReference>
<feature type="binding site" evidence="9">
    <location>
        <position position="6"/>
    </location>
    <ligand>
        <name>Zn(2+)</name>
        <dbReference type="ChEBI" id="CHEBI:29105"/>
    </ligand>
</feature>
<evidence type="ECO:0000256" key="4">
    <source>
        <dbReference type="ARBA" id="ARBA00022833"/>
    </source>
</evidence>
<gene>
    <name evidence="10" type="ORF">DFR56_108138</name>
</gene>
<feature type="binding site" evidence="9">
    <location>
        <position position="19"/>
    </location>
    <ligand>
        <name>Zn(2+)</name>
        <dbReference type="ChEBI" id="CHEBI:29105"/>
    </ligand>
</feature>
<dbReference type="OrthoDB" id="9807664at2"/>
<dbReference type="Gene3D" id="1.10.340.30">
    <property type="entry name" value="Hypothetical protein, domain 2"/>
    <property type="match status" value="1"/>
</dbReference>
<feature type="binding site" evidence="9">
    <location>
        <position position="179"/>
    </location>
    <ligand>
        <name>Zn(2+)</name>
        <dbReference type="ChEBI" id="CHEBI:29105"/>
    </ligand>
</feature>
<keyword evidence="5" id="KW-0234">DNA repair</keyword>
<organism evidence="10 11">
    <name type="scientific">Pseudogracilibacillus auburnensis</name>
    <dbReference type="NCBI Taxonomy" id="1494959"/>
    <lineage>
        <taxon>Bacteria</taxon>
        <taxon>Bacillati</taxon>
        <taxon>Bacillota</taxon>
        <taxon>Bacilli</taxon>
        <taxon>Bacillales</taxon>
        <taxon>Bacillaceae</taxon>
        <taxon>Pseudogracilibacillus</taxon>
    </lineage>
</organism>
<evidence type="ECO:0000256" key="7">
    <source>
        <dbReference type="ARBA" id="ARBA00057608"/>
    </source>
</evidence>
<dbReference type="GO" id="GO:0008725">
    <property type="term" value="F:DNA-3-methyladenine glycosylase activity"/>
    <property type="evidence" value="ECO:0007669"/>
    <property type="project" value="UniProtKB-EC"/>
</dbReference>
<dbReference type="InterPro" id="IPR052891">
    <property type="entry name" value="DNA-3mA_glycosylase"/>
</dbReference>
<dbReference type="FunFam" id="1.10.340.30:FF:000009">
    <property type="entry name" value="DNA-3-methyladenine glycosylase I"/>
    <property type="match status" value="1"/>
</dbReference>
<evidence type="ECO:0000256" key="2">
    <source>
        <dbReference type="ARBA" id="ARBA00022763"/>
    </source>
</evidence>
<evidence type="ECO:0000256" key="3">
    <source>
        <dbReference type="ARBA" id="ARBA00022801"/>
    </source>
</evidence>
<comment type="function">
    <text evidence="7">Hydrolysis of the deoxyribose N-glycosidic bond to excise 3-methyladenine from the damaged DNA polymer formed by alkylation lesions.</text>
</comment>
<accession>A0A2V3VWM6</accession>
<evidence type="ECO:0000256" key="6">
    <source>
        <dbReference type="ARBA" id="ARBA00052558"/>
    </source>
</evidence>
<comment type="catalytic activity">
    <reaction evidence="6">
        <text>Hydrolysis of alkylated DNA, releasing 3-methyladenine.</text>
        <dbReference type="EC" id="3.2.2.20"/>
    </reaction>
</comment>
<dbReference type="EC" id="3.2.2.20" evidence="8"/>
<dbReference type="RefSeq" id="WP_110395734.1">
    <property type="nucleotide sequence ID" value="NZ_JBHUHB010000001.1"/>
</dbReference>
<dbReference type="SUPFAM" id="SSF48150">
    <property type="entry name" value="DNA-glycosylase"/>
    <property type="match status" value="1"/>
</dbReference>
<dbReference type="GO" id="GO:0006284">
    <property type="term" value="P:base-excision repair"/>
    <property type="evidence" value="ECO:0007669"/>
    <property type="project" value="InterPro"/>
</dbReference>
<evidence type="ECO:0000313" key="10">
    <source>
        <dbReference type="EMBL" id="PXW86322.1"/>
    </source>
</evidence>
<dbReference type="InterPro" id="IPR011257">
    <property type="entry name" value="DNA_glycosylase"/>
</dbReference>
<reference evidence="10 11" key="1">
    <citation type="submission" date="2018-05" db="EMBL/GenBank/DDBJ databases">
        <title>Genomic Encyclopedia of Type Strains, Phase IV (KMG-IV): sequencing the most valuable type-strain genomes for metagenomic binning, comparative biology and taxonomic classification.</title>
        <authorList>
            <person name="Goeker M."/>
        </authorList>
    </citation>
    <scope>NUCLEOTIDE SEQUENCE [LARGE SCALE GENOMIC DNA]</scope>
    <source>
        <strain evidence="10 11">DSM 28556</strain>
    </source>
</reference>
<dbReference type="PANTHER" id="PTHR30037">
    <property type="entry name" value="DNA-3-METHYLADENINE GLYCOSYLASE 1"/>
    <property type="match status" value="1"/>
</dbReference>
<dbReference type="GO" id="GO:0046872">
    <property type="term" value="F:metal ion binding"/>
    <property type="evidence" value="ECO:0007669"/>
    <property type="project" value="UniProtKB-KW"/>
</dbReference>
<keyword evidence="4 9" id="KW-0862">Zinc</keyword>
<dbReference type="Pfam" id="PF03352">
    <property type="entry name" value="Adenine_glyco"/>
    <property type="match status" value="1"/>
</dbReference>
<keyword evidence="3" id="KW-0378">Hydrolase</keyword>
<sequence length="188" mass="21967">MEKNRCAWVTDDPLYVKYHDEEWGSLERFTDDHYLFEMLTLEGAQAGLSWITILKRRENYREAFDQFDPTIVANYGEDEKTLLLQNEGIIRNRRKIESTIKNADAFLRVQAEFGSFHAFLWKFIGGKQIVHHWREHADVPASSEMSINLSKELKKRGFTFVGPVICYSFMQAVGMINDHTTDCFLCTK</sequence>
<evidence type="ECO:0000256" key="1">
    <source>
        <dbReference type="ARBA" id="ARBA00022723"/>
    </source>
</evidence>
<evidence type="ECO:0000256" key="8">
    <source>
        <dbReference type="ARBA" id="ARBA00066766"/>
    </source>
</evidence>
<evidence type="ECO:0000256" key="9">
    <source>
        <dbReference type="PIRSR" id="PIRSR605019-1"/>
    </source>
</evidence>
<comment type="caution">
    <text evidence="10">The sequence shown here is derived from an EMBL/GenBank/DDBJ whole genome shotgun (WGS) entry which is preliminary data.</text>
</comment>
<dbReference type="PANTHER" id="PTHR30037:SF4">
    <property type="entry name" value="DNA-3-METHYLADENINE GLYCOSYLASE I"/>
    <property type="match status" value="1"/>
</dbReference>
<protein>
    <recommendedName>
        <fullName evidence="8">DNA-3-methyladenine glycosylase I</fullName>
        <ecNumber evidence="8">3.2.2.20</ecNumber>
    </recommendedName>
</protein>